<name>A0A4C1Y1A1_EUMVA</name>
<evidence type="ECO:0000313" key="3">
    <source>
        <dbReference type="Proteomes" id="UP000299102"/>
    </source>
</evidence>
<dbReference type="EMBL" id="BGZK01001003">
    <property type="protein sequence ID" value="GBP68185.1"/>
    <property type="molecule type" value="Genomic_DNA"/>
</dbReference>
<evidence type="ECO:0000313" key="2">
    <source>
        <dbReference type="EMBL" id="GBP68185.1"/>
    </source>
</evidence>
<feature type="signal peptide" evidence="1">
    <location>
        <begin position="1"/>
        <end position="24"/>
    </location>
</feature>
<gene>
    <name evidence="2" type="ORF">EVAR_23336_1</name>
</gene>
<protein>
    <submittedName>
        <fullName evidence="2">Uncharacterized protein</fullName>
    </submittedName>
</protein>
<keyword evidence="1" id="KW-0732">Signal</keyword>
<proteinExistence type="predicted"/>
<dbReference type="Proteomes" id="UP000299102">
    <property type="component" value="Unassembled WGS sequence"/>
</dbReference>
<feature type="chain" id="PRO_5020037116" evidence="1">
    <location>
        <begin position="25"/>
        <end position="164"/>
    </location>
</feature>
<reference evidence="2 3" key="1">
    <citation type="journal article" date="2019" name="Commun. Biol.">
        <title>The bagworm genome reveals a unique fibroin gene that provides high tensile strength.</title>
        <authorList>
            <person name="Kono N."/>
            <person name="Nakamura H."/>
            <person name="Ohtoshi R."/>
            <person name="Tomita M."/>
            <person name="Numata K."/>
            <person name="Arakawa K."/>
        </authorList>
    </citation>
    <scope>NUCLEOTIDE SEQUENCE [LARGE SCALE GENOMIC DNA]</scope>
</reference>
<dbReference type="AlphaFoldDB" id="A0A4C1Y1A1"/>
<evidence type="ECO:0000256" key="1">
    <source>
        <dbReference type="SAM" id="SignalP"/>
    </source>
</evidence>
<organism evidence="2 3">
    <name type="scientific">Eumeta variegata</name>
    <name type="common">Bagworm moth</name>
    <name type="synonym">Eumeta japonica</name>
    <dbReference type="NCBI Taxonomy" id="151549"/>
    <lineage>
        <taxon>Eukaryota</taxon>
        <taxon>Metazoa</taxon>
        <taxon>Ecdysozoa</taxon>
        <taxon>Arthropoda</taxon>
        <taxon>Hexapoda</taxon>
        <taxon>Insecta</taxon>
        <taxon>Pterygota</taxon>
        <taxon>Neoptera</taxon>
        <taxon>Endopterygota</taxon>
        <taxon>Lepidoptera</taxon>
        <taxon>Glossata</taxon>
        <taxon>Ditrysia</taxon>
        <taxon>Tineoidea</taxon>
        <taxon>Psychidae</taxon>
        <taxon>Oiketicinae</taxon>
        <taxon>Eumeta</taxon>
    </lineage>
</organism>
<keyword evidence="3" id="KW-1185">Reference proteome</keyword>
<comment type="caution">
    <text evidence="2">The sequence shown here is derived from an EMBL/GenBank/DDBJ whole genome shotgun (WGS) entry which is preliminary data.</text>
</comment>
<sequence length="164" mass="17667">MRDVYRKSRLLESVILVLAVSVAGLSRGPGGSSRGASGRRPWCRDRKSSAVLHFTRRPAGLGHGQGRAPPAGVRAGAAAVADFRDASISAIDAKRCPVRHNDAASAVTSERRSCRRSTCMKDFDGQLQTRPAPALTPRICRHVVRVRVFSVRGGELIPWEGNVS</sequence>
<accession>A0A4C1Y1A1</accession>